<dbReference type="RefSeq" id="XP_007401112.1">
    <property type="nucleotide sequence ID" value="XM_007401050.1"/>
</dbReference>
<organism evidence="3 4">
    <name type="scientific">Phanerochaete carnosa (strain HHB-10118-sp)</name>
    <name type="common">White-rot fungus</name>
    <name type="synonym">Peniophora carnosa</name>
    <dbReference type="NCBI Taxonomy" id="650164"/>
    <lineage>
        <taxon>Eukaryota</taxon>
        <taxon>Fungi</taxon>
        <taxon>Dikarya</taxon>
        <taxon>Basidiomycota</taxon>
        <taxon>Agaricomycotina</taxon>
        <taxon>Agaricomycetes</taxon>
        <taxon>Polyporales</taxon>
        <taxon>Phanerochaetaceae</taxon>
        <taxon>Phanerochaete</taxon>
    </lineage>
</organism>
<name>K5VU02_PHACS</name>
<dbReference type="KEGG" id="pco:PHACADRAFT_33050"/>
<feature type="domain" description="DUF6532" evidence="2">
    <location>
        <begin position="558"/>
        <end position="634"/>
    </location>
</feature>
<accession>K5VU02</accession>
<gene>
    <name evidence="3" type="ORF">PHACADRAFT_33050</name>
</gene>
<keyword evidence="4" id="KW-1185">Reference proteome</keyword>
<sequence length="644" mass="68752">MTTDAAQAGAKATAGDAVPQLTTNLKNDRACACAEHAAKRAAKEQADLDEANIIFNISRRTKTDLLEHPTWDLDFNAAEKEGKEKPKKKKTKKDTAGIFRGKGEEACGEAQSAYGECPAWACSGQTKPGYVASNCPVIASQLLNDDSDPNKPLIKTTNRPAVASALTTKKVVVKPKRTRKKTANVAANHGETTVAIATAAAKIIAANTAGTNLTAAAAATAIALTAKTVPSRSHVNVQPLPKHIDNNGGSVLSDGGSNSDLTESSASSGSKYKTDLESSSVTSGEEEEDKDEEKLNMTANTMEPKANGANSTSNMKAVELDTLIESEESNIALFVSEATTKKYKKHAAKKRKAADTSDSKEMQKKRRWPHNEAEVTREFRMANAMQVGVGVSAPTTAVLVKAPMAAVGRAPLPMPPPTEGAAVPQGALTGHSGGTNRTNDSVPTPTSPPALLQPGAVYPTAGAPTHQTVANILGWKGMVHPEAKLILNDRGKLALNKQQAHIIAFGKGCISRCQGDMAFHQGKFVHPLATIKYLRLCFIGIYLVELHFIAQQDLVITEAQDQSLGPVEDRLRDCIYFAREIVELCEQRNALLRGKLKTVSNQGVASEYGLVTEEPDTAQRIRRLSTDLAYIYSGNIMTHVTDTL</sequence>
<feature type="region of interest" description="Disordered" evidence="1">
    <location>
        <begin position="415"/>
        <end position="458"/>
    </location>
</feature>
<dbReference type="Proteomes" id="UP000008370">
    <property type="component" value="Unassembled WGS sequence"/>
</dbReference>
<dbReference type="HOGENOM" id="CLU_425199_0_0_1"/>
<evidence type="ECO:0000259" key="2">
    <source>
        <dbReference type="Pfam" id="PF20149"/>
    </source>
</evidence>
<evidence type="ECO:0000256" key="1">
    <source>
        <dbReference type="SAM" id="MobiDB-lite"/>
    </source>
</evidence>
<feature type="region of interest" description="Disordered" evidence="1">
    <location>
        <begin position="230"/>
        <end position="294"/>
    </location>
</feature>
<feature type="compositionally biased region" description="Basic and acidic residues" evidence="1">
    <location>
        <begin position="353"/>
        <end position="362"/>
    </location>
</feature>
<dbReference type="InParanoid" id="K5VU02"/>
<feature type="compositionally biased region" description="Polar residues" evidence="1">
    <location>
        <begin position="434"/>
        <end position="444"/>
    </location>
</feature>
<reference evidence="3 4" key="1">
    <citation type="journal article" date="2012" name="BMC Genomics">
        <title>Comparative genomics of the white-rot fungi, Phanerochaete carnosa and P. chrysosporium, to elucidate the genetic basis of the distinct wood types they colonize.</title>
        <authorList>
            <person name="Suzuki H."/>
            <person name="MacDonald J."/>
            <person name="Syed K."/>
            <person name="Salamov A."/>
            <person name="Hori C."/>
            <person name="Aerts A."/>
            <person name="Henrissat B."/>
            <person name="Wiebenga A."/>
            <person name="vanKuyk P.A."/>
            <person name="Barry K."/>
            <person name="Lindquist E."/>
            <person name="LaButti K."/>
            <person name="Lapidus A."/>
            <person name="Lucas S."/>
            <person name="Coutinho P."/>
            <person name="Gong Y."/>
            <person name="Samejima M."/>
            <person name="Mahadevan R."/>
            <person name="Abou-Zaid M."/>
            <person name="de Vries R.P."/>
            <person name="Igarashi K."/>
            <person name="Yadav J.S."/>
            <person name="Grigoriev I.V."/>
            <person name="Master E.R."/>
        </authorList>
    </citation>
    <scope>NUCLEOTIDE SEQUENCE [LARGE SCALE GENOMIC DNA]</scope>
    <source>
        <strain evidence="3 4">HHB-10118-sp</strain>
    </source>
</reference>
<feature type="region of interest" description="Disordered" evidence="1">
    <location>
        <begin position="346"/>
        <end position="371"/>
    </location>
</feature>
<dbReference type="EMBL" id="JH930479">
    <property type="protein sequence ID" value="EKM50270.1"/>
    <property type="molecule type" value="Genomic_DNA"/>
</dbReference>
<dbReference type="AlphaFoldDB" id="K5VU02"/>
<evidence type="ECO:0000313" key="4">
    <source>
        <dbReference type="Proteomes" id="UP000008370"/>
    </source>
</evidence>
<proteinExistence type="predicted"/>
<feature type="compositionally biased region" description="Polar residues" evidence="1">
    <location>
        <begin position="247"/>
        <end position="271"/>
    </location>
</feature>
<protein>
    <recommendedName>
        <fullName evidence="2">DUF6532 domain-containing protein</fullName>
    </recommendedName>
</protein>
<dbReference type="Pfam" id="PF20149">
    <property type="entry name" value="DUF6532"/>
    <property type="match status" value="1"/>
</dbReference>
<dbReference type="GeneID" id="18919761"/>
<evidence type="ECO:0000313" key="3">
    <source>
        <dbReference type="EMBL" id="EKM50270.1"/>
    </source>
</evidence>
<dbReference type="InterPro" id="IPR045341">
    <property type="entry name" value="DUF6532"/>
</dbReference>